<comment type="caution">
    <text evidence="2">The sequence shown here is derived from an EMBL/GenBank/DDBJ whole genome shotgun (WGS) entry which is preliminary data.</text>
</comment>
<proteinExistence type="predicted"/>
<evidence type="ECO:0000313" key="2">
    <source>
        <dbReference type="EMBL" id="KAG0002852.1"/>
    </source>
</evidence>
<evidence type="ECO:0000313" key="3">
    <source>
        <dbReference type="Proteomes" id="UP000749646"/>
    </source>
</evidence>
<name>A0A9P6SU45_9FUNG</name>
<feature type="domain" description="Arm-like repeat" evidence="1">
    <location>
        <begin position="170"/>
        <end position="530"/>
    </location>
</feature>
<evidence type="ECO:0000259" key="1">
    <source>
        <dbReference type="Pfam" id="PF23948"/>
    </source>
</evidence>
<keyword evidence="3" id="KW-1185">Reference proteome</keyword>
<dbReference type="OrthoDB" id="427518at2759"/>
<gene>
    <name evidence="2" type="ORF">BGZ65_002275</name>
</gene>
<reference evidence="2" key="1">
    <citation type="journal article" date="2020" name="Fungal Divers.">
        <title>Resolving the Mortierellaceae phylogeny through synthesis of multi-gene phylogenetics and phylogenomics.</title>
        <authorList>
            <person name="Vandepol N."/>
            <person name="Liber J."/>
            <person name="Desiro A."/>
            <person name="Na H."/>
            <person name="Kennedy M."/>
            <person name="Barry K."/>
            <person name="Grigoriev I.V."/>
            <person name="Miller A.N."/>
            <person name="O'Donnell K."/>
            <person name="Stajich J.E."/>
            <person name="Bonito G."/>
        </authorList>
    </citation>
    <scope>NUCLEOTIDE SEQUENCE</scope>
    <source>
        <strain evidence="2">MES-2147</strain>
    </source>
</reference>
<feature type="non-terminal residue" evidence="2">
    <location>
        <position position="536"/>
    </location>
</feature>
<dbReference type="InterPro" id="IPR056251">
    <property type="entry name" value="Arm_rpt_dom"/>
</dbReference>
<organism evidence="2 3">
    <name type="scientific">Modicella reniformis</name>
    <dbReference type="NCBI Taxonomy" id="1440133"/>
    <lineage>
        <taxon>Eukaryota</taxon>
        <taxon>Fungi</taxon>
        <taxon>Fungi incertae sedis</taxon>
        <taxon>Mucoromycota</taxon>
        <taxon>Mortierellomycotina</taxon>
        <taxon>Mortierellomycetes</taxon>
        <taxon>Mortierellales</taxon>
        <taxon>Mortierellaceae</taxon>
        <taxon>Modicella</taxon>
    </lineage>
</organism>
<protein>
    <recommendedName>
        <fullName evidence="1">Arm-like repeat domain-containing protein</fullName>
    </recommendedName>
</protein>
<dbReference type="Proteomes" id="UP000749646">
    <property type="component" value="Unassembled WGS sequence"/>
</dbReference>
<accession>A0A9P6SU45</accession>
<sequence>MKLAVSHLENARRTPDRELALMLYNEAETALSRMGQSTLRFLLSSDCNQDPSLREGIAYVVFELDKEFNSLGSQDKTQTNYKKAQALGTSFTVQDDSAKVAASYSSSLPSQDQNREENDIATIPPYIFTNNIAPPAKVFKLPESDARIKDTAQLAYCLKLLKVWSSSPDDIQEPTALNWLHAIEDGENERERLMTLATDVIKAYTINNLEDTNAIAEVIHLAPILEKDDYRHLLRQFYDGNEQRVLLNPHQLQGLAQLIQNAPPDYLEVGDLNKILGHINNHLRDIHKQPLPRVYQLTLMISNVLDAMADARIKGLDCKELHELLSAYLDGLKESSDSFLIYQAAYAYQALQHIPDDEPLLKAALQFTGNATQSESGVINAAHAVDLNVFLEGLRIIQQGLHEVPVVSQSSSSMNNDLKSTTQSGQNLLECLNGRLSFECKQAWYPALRMADVLLRDGRFADFRKLVYESPCQRDPGFQWGVCQRLGDLAANSKWDTETRQSAVAFLGEIHHIDTNCGQQAIIKQWIVNILTQLIT</sequence>
<dbReference type="AlphaFoldDB" id="A0A9P6SU45"/>
<dbReference type="EMBL" id="JAAAHW010000403">
    <property type="protein sequence ID" value="KAG0002852.1"/>
    <property type="molecule type" value="Genomic_DNA"/>
</dbReference>
<dbReference type="Pfam" id="PF23948">
    <property type="entry name" value="ARM_5"/>
    <property type="match status" value="1"/>
</dbReference>